<proteinExistence type="predicted"/>
<reference evidence="3 4" key="1">
    <citation type="journal article" date="2019" name="Emerg. Microbes Infect.">
        <title>Comprehensive subspecies identification of 175 nontuberculous mycobacteria species based on 7547 genomic profiles.</title>
        <authorList>
            <person name="Matsumoto Y."/>
            <person name="Kinjo T."/>
            <person name="Motooka D."/>
            <person name="Nabeya D."/>
            <person name="Jung N."/>
            <person name="Uechi K."/>
            <person name="Horii T."/>
            <person name="Iida T."/>
            <person name="Fujita J."/>
            <person name="Nakamura S."/>
        </authorList>
    </citation>
    <scope>NUCLEOTIDE SEQUENCE [LARGE SCALE GENOMIC DNA]</scope>
    <source>
        <strain evidence="3 4">JCM 17324</strain>
    </source>
</reference>
<organism evidence="3 4">
    <name type="scientific">Mycobacterium marseillense</name>
    <dbReference type="NCBI Taxonomy" id="701042"/>
    <lineage>
        <taxon>Bacteria</taxon>
        <taxon>Bacillati</taxon>
        <taxon>Actinomycetota</taxon>
        <taxon>Actinomycetes</taxon>
        <taxon>Mycobacteriales</taxon>
        <taxon>Mycobacteriaceae</taxon>
        <taxon>Mycobacterium</taxon>
        <taxon>Mycobacterium avium complex (MAC)</taxon>
    </lineage>
</organism>
<evidence type="ECO:0000313" key="4">
    <source>
        <dbReference type="Proteomes" id="UP000466831"/>
    </source>
</evidence>
<evidence type="ECO:0000256" key="1">
    <source>
        <dbReference type="SAM" id="MobiDB-lite"/>
    </source>
</evidence>
<accession>A0ABM7JFS1</accession>
<feature type="region of interest" description="Disordered" evidence="1">
    <location>
        <begin position="1"/>
        <end position="23"/>
    </location>
</feature>
<feature type="transmembrane region" description="Helical" evidence="2">
    <location>
        <begin position="32"/>
        <end position="58"/>
    </location>
</feature>
<dbReference type="EMBL" id="AP022584">
    <property type="protein sequence ID" value="BBY12836.1"/>
    <property type="molecule type" value="Genomic_DNA"/>
</dbReference>
<keyword evidence="4" id="KW-1185">Reference proteome</keyword>
<protein>
    <recommendedName>
        <fullName evidence="5">Alanine and proline rich membrane protein</fullName>
    </recommendedName>
</protein>
<gene>
    <name evidence="3" type="ORF">MMARJ_35760</name>
</gene>
<evidence type="ECO:0000313" key="3">
    <source>
        <dbReference type="EMBL" id="BBY12836.1"/>
    </source>
</evidence>
<evidence type="ECO:0000256" key="2">
    <source>
        <dbReference type="SAM" id="Phobius"/>
    </source>
</evidence>
<dbReference type="Proteomes" id="UP000466831">
    <property type="component" value="Chromosome"/>
</dbReference>
<name>A0ABM7JFS1_9MYCO</name>
<evidence type="ECO:0008006" key="5">
    <source>
        <dbReference type="Google" id="ProtNLM"/>
    </source>
</evidence>
<keyword evidence="2" id="KW-1133">Transmembrane helix</keyword>
<keyword evidence="2" id="KW-0812">Transmembrane</keyword>
<sequence length="186" mass="19138">MAEEQPSNPVAGPPFEQWAPGYPPPPPKRSQFWPAIVVGTFVIAVAATIVAVVALVVATNRPPASGPTPTTSSPTYSAAEVSAAHQKLCDAYKLAARAVQIETNGENPALAGIATVNGALILEHALSTTPAIAVGDRTAAVALAEAYSNAQATAATVRQRDDPLWQSTIGDVNAKDIAMKMVCGRG</sequence>
<keyword evidence="2" id="KW-0472">Membrane</keyword>